<dbReference type="Proteomes" id="UP000326354">
    <property type="component" value="Chromosome"/>
</dbReference>
<protein>
    <recommendedName>
        <fullName evidence="7">Deoxyribose-phosphate aldolase</fullName>
        <shortName evidence="7">DERA</shortName>
        <ecNumber evidence="7">4.1.2.4</ecNumber>
    </recommendedName>
    <alternativeName>
        <fullName evidence="7">2-deoxy-D-ribose 5-phosphate aldolase</fullName>
    </alternativeName>
    <alternativeName>
        <fullName evidence="7">Phosphodeoxyriboaldolase</fullName>
        <shortName evidence="7">Deoxyriboaldolase</shortName>
    </alternativeName>
</protein>
<evidence type="ECO:0000256" key="6">
    <source>
        <dbReference type="ARBA" id="ARBA00056337"/>
    </source>
</evidence>
<name>A0A5S9F5A1_UABAM</name>
<dbReference type="HAMAP" id="MF_00114">
    <property type="entry name" value="DeoC_type1"/>
    <property type="match status" value="1"/>
</dbReference>
<proteinExistence type="inferred from homology"/>
<dbReference type="InterPro" id="IPR028581">
    <property type="entry name" value="DeoC_typeI"/>
</dbReference>
<dbReference type="GO" id="GO:0006018">
    <property type="term" value="P:2-deoxyribose 1-phosphate catabolic process"/>
    <property type="evidence" value="ECO:0007669"/>
    <property type="project" value="UniProtKB-UniRule"/>
</dbReference>
<dbReference type="AlphaFoldDB" id="A0A5S9F5A1"/>
<evidence type="ECO:0000256" key="1">
    <source>
        <dbReference type="ARBA" id="ARBA00010936"/>
    </source>
</evidence>
<organism evidence="8 9">
    <name type="scientific">Uabimicrobium amorphum</name>
    <dbReference type="NCBI Taxonomy" id="2596890"/>
    <lineage>
        <taxon>Bacteria</taxon>
        <taxon>Pseudomonadati</taxon>
        <taxon>Planctomycetota</taxon>
        <taxon>Candidatus Uabimicrobiia</taxon>
        <taxon>Candidatus Uabimicrobiales</taxon>
        <taxon>Candidatus Uabimicrobiaceae</taxon>
        <taxon>Candidatus Uabimicrobium</taxon>
    </lineage>
</organism>
<dbReference type="GO" id="GO:0005737">
    <property type="term" value="C:cytoplasm"/>
    <property type="evidence" value="ECO:0007669"/>
    <property type="project" value="UniProtKB-SubCell"/>
</dbReference>
<sequence>MDTQELIKVITEEVVQSLNTKCPIGEKCGGCAGEFHCASQRPDDVQNLINVGASRVGAGLGIPDVGRSLAKYIDHTLLKPEATPQEIKKICDEALQYNFASVCIQPSYVGLAADLLRGSSVKVCTVIGFPLGSTSSAVKAYEAQLAEKEGAHEIDMVIHVGALKSGGYDYVEEDIRSVVKSVSQGTIVKVILETALLDDNQKIKACELAKKAGADFVKTSTGFSKGGATASDIALMRRVVGNSMGVKASGGVRNQQAAQLMIRMGASRIGASASVKIVDDSTSGSTSGY</sequence>
<dbReference type="EC" id="4.1.2.4" evidence="7"/>
<comment type="pathway">
    <text evidence="7">Carbohydrate degradation; 2-deoxy-D-ribose 1-phosphate degradation; D-glyceraldehyde 3-phosphate and acetaldehyde from 2-deoxy-alpha-D-ribose 1-phosphate: step 2/2.</text>
</comment>
<dbReference type="FunFam" id="3.20.20.70:FF:000044">
    <property type="entry name" value="Deoxyribose-phosphate aldolase"/>
    <property type="match status" value="1"/>
</dbReference>
<dbReference type="SUPFAM" id="SSF51569">
    <property type="entry name" value="Aldolase"/>
    <property type="match status" value="1"/>
</dbReference>
<evidence type="ECO:0000313" key="9">
    <source>
        <dbReference type="Proteomes" id="UP000326354"/>
    </source>
</evidence>
<keyword evidence="3 7" id="KW-0456">Lyase</keyword>
<feature type="active site" description="Proton donor/acceptor" evidence="7">
    <location>
        <position position="247"/>
    </location>
</feature>
<dbReference type="InterPro" id="IPR013785">
    <property type="entry name" value="Aldolase_TIM"/>
</dbReference>
<dbReference type="GO" id="GO:0004139">
    <property type="term" value="F:deoxyribose-phosphate aldolase activity"/>
    <property type="evidence" value="ECO:0007669"/>
    <property type="project" value="UniProtKB-UniRule"/>
</dbReference>
<comment type="similarity">
    <text evidence="1 7">Belongs to the DeoC/FbaB aldolase family. DeoC type 1 subfamily.</text>
</comment>
<feature type="active site" description="Proton donor/acceptor" evidence="7">
    <location>
        <position position="155"/>
    </location>
</feature>
<dbReference type="Pfam" id="PF01791">
    <property type="entry name" value="DeoC"/>
    <property type="match status" value="1"/>
</dbReference>
<keyword evidence="4 7" id="KW-0704">Schiff base</keyword>
<dbReference type="KEGG" id="uam:UABAM_03816"/>
<dbReference type="InterPro" id="IPR002915">
    <property type="entry name" value="DeoC/FbaB/LacD_aldolase"/>
</dbReference>
<comment type="function">
    <text evidence="6 7">Catalyzes a reversible aldol reaction between acetaldehyde and D-glyceraldehyde 3-phosphate to generate 2-deoxy-D-ribose 5-phosphate.</text>
</comment>
<evidence type="ECO:0000256" key="4">
    <source>
        <dbReference type="ARBA" id="ARBA00023270"/>
    </source>
</evidence>
<keyword evidence="2 7" id="KW-0963">Cytoplasm</keyword>
<dbReference type="PANTHER" id="PTHR10889">
    <property type="entry name" value="DEOXYRIBOSE-PHOSPHATE ALDOLASE"/>
    <property type="match status" value="1"/>
</dbReference>
<reference evidence="8 9" key="1">
    <citation type="submission" date="2019-08" db="EMBL/GenBank/DDBJ databases">
        <title>Complete genome sequence of Candidatus Uab amorphum.</title>
        <authorList>
            <person name="Shiratori T."/>
            <person name="Suzuki S."/>
            <person name="Kakizawa Y."/>
            <person name="Ishida K."/>
        </authorList>
    </citation>
    <scope>NUCLEOTIDE SEQUENCE [LARGE SCALE GENOMIC DNA]</scope>
    <source>
        <strain evidence="8 9">SRT547</strain>
    </source>
</reference>
<evidence type="ECO:0000313" key="8">
    <source>
        <dbReference type="EMBL" id="BBM85449.1"/>
    </source>
</evidence>
<evidence type="ECO:0000256" key="2">
    <source>
        <dbReference type="ARBA" id="ARBA00022490"/>
    </source>
</evidence>
<dbReference type="CDD" id="cd00959">
    <property type="entry name" value="DeoC"/>
    <property type="match status" value="1"/>
</dbReference>
<dbReference type="OrthoDB" id="9778711at2"/>
<dbReference type="InterPro" id="IPR011343">
    <property type="entry name" value="DeoC"/>
</dbReference>
<comment type="subcellular location">
    <subcellularLocation>
        <location evidence="7">Cytoplasm</location>
    </subcellularLocation>
</comment>
<dbReference type="NCBIfam" id="TIGR00126">
    <property type="entry name" value="deoC"/>
    <property type="match status" value="1"/>
</dbReference>
<keyword evidence="9" id="KW-1185">Reference proteome</keyword>
<gene>
    <name evidence="7" type="primary">deoC</name>
    <name evidence="8" type="ORF">UABAM_03816</name>
</gene>
<dbReference type="EMBL" id="AP019860">
    <property type="protein sequence ID" value="BBM85449.1"/>
    <property type="molecule type" value="Genomic_DNA"/>
</dbReference>
<evidence type="ECO:0000256" key="7">
    <source>
        <dbReference type="HAMAP-Rule" id="MF_00114"/>
    </source>
</evidence>
<accession>A0A5S9F5A1</accession>
<comment type="catalytic activity">
    <reaction evidence="5 7">
        <text>2-deoxy-D-ribose 5-phosphate = D-glyceraldehyde 3-phosphate + acetaldehyde</text>
        <dbReference type="Rhea" id="RHEA:12821"/>
        <dbReference type="ChEBI" id="CHEBI:15343"/>
        <dbReference type="ChEBI" id="CHEBI:59776"/>
        <dbReference type="ChEBI" id="CHEBI:62877"/>
        <dbReference type="EC" id="4.1.2.4"/>
    </reaction>
</comment>
<dbReference type="Gene3D" id="3.20.20.70">
    <property type="entry name" value="Aldolase class I"/>
    <property type="match status" value="1"/>
</dbReference>
<feature type="active site" description="Schiff-base intermediate with acetaldehyde" evidence="7">
    <location>
        <position position="218"/>
    </location>
</feature>
<dbReference type="SMART" id="SM01133">
    <property type="entry name" value="DeoC"/>
    <property type="match status" value="1"/>
</dbReference>
<dbReference type="GO" id="GO:0009264">
    <property type="term" value="P:deoxyribonucleotide catabolic process"/>
    <property type="evidence" value="ECO:0007669"/>
    <property type="project" value="UniProtKB-UniRule"/>
</dbReference>
<dbReference type="PANTHER" id="PTHR10889:SF1">
    <property type="entry name" value="DEOXYRIBOSE-PHOSPHATE ALDOLASE"/>
    <property type="match status" value="1"/>
</dbReference>
<dbReference type="UniPathway" id="UPA00002">
    <property type="reaction ID" value="UER00468"/>
</dbReference>
<evidence type="ECO:0000256" key="5">
    <source>
        <dbReference type="ARBA" id="ARBA00048791"/>
    </source>
</evidence>
<dbReference type="GO" id="GO:0016052">
    <property type="term" value="P:carbohydrate catabolic process"/>
    <property type="evidence" value="ECO:0007669"/>
    <property type="project" value="TreeGrafter"/>
</dbReference>
<evidence type="ECO:0000256" key="3">
    <source>
        <dbReference type="ARBA" id="ARBA00023239"/>
    </source>
</evidence>